<dbReference type="InterPro" id="IPR024775">
    <property type="entry name" value="DinB-like"/>
</dbReference>
<dbReference type="AlphaFoldDB" id="A0A2W0HBW9"/>
<comment type="caution">
    <text evidence="2">The sequence shown here is derived from an EMBL/GenBank/DDBJ whole genome shotgun (WGS) entry which is preliminary data.</text>
</comment>
<dbReference type="EMBL" id="PDOF01000001">
    <property type="protein sequence ID" value="PYZ97500.1"/>
    <property type="molecule type" value="Genomic_DNA"/>
</dbReference>
<dbReference type="Gene3D" id="1.20.120.450">
    <property type="entry name" value="dinb family like domain"/>
    <property type="match status" value="1"/>
</dbReference>
<gene>
    <name evidence="2" type="ORF">CR205_02580</name>
</gene>
<accession>A0A2W0HBW9</accession>
<proteinExistence type="predicted"/>
<keyword evidence="3" id="KW-1185">Reference proteome</keyword>
<reference evidence="2 3" key="1">
    <citation type="submission" date="2017-10" db="EMBL/GenBank/DDBJ databases">
        <title>Bacillus sp. nov., a halophilic bacterium isolated from a Yangshapao Lake.</title>
        <authorList>
            <person name="Wang H."/>
        </authorList>
    </citation>
    <scope>NUCLEOTIDE SEQUENCE [LARGE SCALE GENOMIC DNA]</scope>
    <source>
        <strain evidence="2 3">YSP-3</strain>
    </source>
</reference>
<name>A0A2W0HBW9_9BACI</name>
<dbReference type="SUPFAM" id="SSF109854">
    <property type="entry name" value="DinB/YfiT-like putative metalloenzymes"/>
    <property type="match status" value="1"/>
</dbReference>
<evidence type="ECO:0000313" key="2">
    <source>
        <dbReference type="EMBL" id="PYZ97500.1"/>
    </source>
</evidence>
<feature type="domain" description="DinB-like" evidence="1">
    <location>
        <begin position="18"/>
        <end position="144"/>
    </location>
</feature>
<evidence type="ECO:0000313" key="3">
    <source>
        <dbReference type="Proteomes" id="UP000248066"/>
    </source>
</evidence>
<protein>
    <recommendedName>
        <fullName evidence="1">DinB-like domain-containing protein</fullName>
    </recommendedName>
</protein>
<dbReference type="Proteomes" id="UP000248066">
    <property type="component" value="Unassembled WGS sequence"/>
</dbReference>
<dbReference type="Pfam" id="PF12867">
    <property type="entry name" value="DinB_2"/>
    <property type="match status" value="1"/>
</dbReference>
<organism evidence="2 3">
    <name type="scientific">Alteribacter lacisalsi</name>
    <dbReference type="NCBI Taxonomy" id="2045244"/>
    <lineage>
        <taxon>Bacteria</taxon>
        <taxon>Bacillati</taxon>
        <taxon>Bacillota</taxon>
        <taxon>Bacilli</taxon>
        <taxon>Bacillales</taxon>
        <taxon>Bacillaceae</taxon>
        <taxon>Alteribacter</taxon>
    </lineage>
</organism>
<sequence length="158" mass="18616">MERTLSQFKSVGGYIQGLTSEEPHDELYEPIAEGKWSIREIVGHMHMWDRYLLEKMVPQMEDEARLPVFPDHDSFNRDAINGLEGLSVEEITDLFVKTRTKLVKALDGVDPDIRFTIGEGKRRFSPESFVKMFVKHDKHHVLQMEKKFEDDRNRRVRK</sequence>
<dbReference type="RefSeq" id="WP_110516642.1">
    <property type="nucleotide sequence ID" value="NZ_PDOF01000001.1"/>
</dbReference>
<evidence type="ECO:0000259" key="1">
    <source>
        <dbReference type="Pfam" id="PF12867"/>
    </source>
</evidence>
<dbReference type="OrthoDB" id="2964295at2"/>
<dbReference type="InterPro" id="IPR034660">
    <property type="entry name" value="DinB/YfiT-like"/>
</dbReference>